<protein>
    <submittedName>
        <fullName evidence="5">Acetylesterase</fullName>
    </submittedName>
</protein>
<organism evidence="5 6">
    <name type="scientific">Brevibacterium ravenspurgense</name>
    <dbReference type="NCBI Taxonomy" id="479117"/>
    <lineage>
        <taxon>Bacteria</taxon>
        <taxon>Bacillati</taxon>
        <taxon>Actinomycetota</taxon>
        <taxon>Actinomycetes</taxon>
        <taxon>Micrococcales</taxon>
        <taxon>Brevibacteriaceae</taxon>
        <taxon>Brevibacterium</taxon>
    </lineage>
</organism>
<dbReference type="RefSeq" id="WP_101672169.1">
    <property type="nucleotide sequence ID" value="NZ_PKGO01000003.1"/>
</dbReference>
<dbReference type="PANTHER" id="PTHR48081">
    <property type="entry name" value="AB HYDROLASE SUPERFAMILY PROTEIN C4A8.06C"/>
    <property type="match status" value="1"/>
</dbReference>
<dbReference type="InterPro" id="IPR033140">
    <property type="entry name" value="Lipase_GDXG_put_SER_AS"/>
</dbReference>
<dbReference type="InterPro" id="IPR029058">
    <property type="entry name" value="AB_hydrolase_fold"/>
</dbReference>
<dbReference type="Gene3D" id="3.40.50.1820">
    <property type="entry name" value="alpha/beta hydrolase"/>
    <property type="match status" value="1"/>
</dbReference>
<evidence type="ECO:0000259" key="4">
    <source>
        <dbReference type="Pfam" id="PF07859"/>
    </source>
</evidence>
<dbReference type="InterPro" id="IPR002168">
    <property type="entry name" value="Lipase_GDXG_HIS_AS"/>
</dbReference>
<comment type="caution">
    <text evidence="5">The sequence shown here is derived from an EMBL/GenBank/DDBJ whole genome shotgun (WGS) entry which is preliminary data.</text>
</comment>
<dbReference type="PROSITE" id="PS01174">
    <property type="entry name" value="LIPASE_GDXG_SER"/>
    <property type="match status" value="1"/>
</dbReference>
<dbReference type="GO" id="GO:0016787">
    <property type="term" value="F:hydrolase activity"/>
    <property type="evidence" value="ECO:0007669"/>
    <property type="project" value="UniProtKB-KW"/>
</dbReference>
<sequence length="356" mass="38401">MADEQTFESIPAHIRRAMTPEQAAVVRHQLARTPFAFVGASGGQIEAMRADYNDERAFWNEGGPQMVRTDNMTLPLAGASVPVRIHRPVDAETLPAIIFVHGGGFTVGNLDTHDRIQRVLAAESGAAVIAVDYSLTPEAVFPQAMHEVAGAAAYFAARGSEHGIDPKRLAFAGDSAGANLALTATLLLRDEPHVAAEAAGLDADPSAGQPGGDSAFESTRSLLLYYGTYGLRDSATMRLYGGWWDGLSCADLEVMLEAHYRGAQYVANPYVDPLTADYSKPVPPMFIVGAELDPLADDSRALNKVLGTFGREREFHLEEGALHSFLHFGRMMEASRDVLAWGAEYAATRFDDSSQM</sequence>
<feature type="active site" evidence="3">
    <location>
        <position position="175"/>
    </location>
</feature>
<proteinExistence type="inferred from homology"/>
<dbReference type="InterPro" id="IPR050300">
    <property type="entry name" value="GDXG_lipolytic_enzyme"/>
</dbReference>
<evidence type="ECO:0000313" key="5">
    <source>
        <dbReference type="EMBL" id="PKY70794.1"/>
    </source>
</evidence>
<dbReference type="Proteomes" id="UP000242755">
    <property type="component" value="Unassembled WGS sequence"/>
</dbReference>
<name>A0A2I1II41_9MICO</name>
<keyword evidence="2" id="KW-0378">Hydrolase</keyword>
<dbReference type="SUPFAM" id="SSF53474">
    <property type="entry name" value="alpha/beta-Hydrolases"/>
    <property type="match status" value="1"/>
</dbReference>
<dbReference type="PANTHER" id="PTHR48081:SF8">
    <property type="entry name" value="ALPHA_BETA HYDROLASE FOLD-3 DOMAIN-CONTAINING PROTEIN-RELATED"/>
    <property type="match status" value="1"/>
</dbReference>
<feature type="domain" description="Alpha/beta hydrolase fold-3" evidence="4">
    <location>
        <begin position="97"/>
        <end position="326"/>
    </location>
</feature>
<dbReference type="PROSITE" id="PS01173">
    <property type="entry name" value="LIPASE_GDXG_HIS"/>
    <property type="match status" value="1"/>
</dbReference>
<dbReference type="AlphaFoldDB" id="A0A2I1II41"/>
<evidence type="ECO:0000256" key="1">
    <source>
        <dbReference type="ARBA" id="ARBA00010515"/>
    </source>
</evidence>
<reference evidence="5 6" key="1">
    <citation type="submission" date="2017-12" db="EMBL/GenBank/DDBJ databases">
        <title>Phylogenetic diversity of female urinary microbiome.</title>
        <authorList>
            <person name="Thomas-White K."/>
            <person name="Wolfe A.J."/>
        </authorList>
    </citation>
    <scope>NUCLEOTIDE SEQUENCE [LARGE SCALE GENOMIC DNA]</scope>
    <source>
        <strain evidence="5 6">UMB0426</strain>
    </source>
</reference>
<accession>A0A2I1II41</accession>
<dbReference type="EMBL" id="PKGO01000003">
    <property type="protein sequence ID" value="PKY70794.1"/>
    <property type="molecule type" value="Genomic_DNA"/>
</dbReference>
<gene>
    <name evidence="5" type="ORF">CYJ40_04335</name>
</gene>
<evidence type="ECO:0000313" key="6">
    <source>
        <dbReference type="Proteomes" id="UP000242755"/>
    </source>
</evidence>
<evidence type="ECO:0000256" key="3">
    <source>
        <dbReference type="PROSITE-ProRule" id="PRU10038"/>
    </source>
</evidence>
<dbReference type="InterPro" id="IPR013094">
    <property type="entry name" value="AB_hydrolase_3"/>
</dbReference>
<dbReference type="STRING" id="1176165.GCA_001584405_01341"/>
<evidence type="ECO:0000256" key="2">
    <source>
        <dbReference type="ARBA" id="ARBA00022801"/>
    </source>
</evidence>
<comment type="similarity">
    <text evidence="1">Belongs to the 'GDXG' lipolytic enzyme family.</text>
</comment>
<dbReference type="Pfam" id="PF07859">
    <property type="entry name" value="Abhydrolase_3"/>
    <property type="match status" value="1"/>
</dbReference>